<dbReference type="Pfam" id="PF13468">
    <property type="entry name" value="Glyoxalase_3"/>
    <property type="match status" value="1"/>
</dbReference>
<name>A0A1I7D0F5_9HYPH</name>
<dbReference type="Proteomes" id="UP000183371">
    <property type="component" value="Unassembled WGS sequence"/>
</dbReference>
<dbReference type="Gene3D" id="3.10.180.10">
    <property type="entry name" value="2,3-Dihydroxybiphenyl 1,2-Dioxygenase, domain 1"/>
    <property type="match status" value="1"/>
</dbReference>
<accession>A0A1I7D0F5</accession>
<proteinExistence type="predicted"/>
<dbReference type="InterPro" id="IPR029068">
    <property type="entry name" value="Glyas_Bleomycin-R_OHBP_Dase"/>
</dbReference>
<protein>
    <submittedName>
        <fullName evidence="2">Glyoxalase-like domain-containing protein</fullName>
    </submittedName>
</protein>
<dbReference type="InterPro" id="IPR025870">
    <property type="entry name" value="Glyoxalase-like_dom"/>
</dbReference>
<gene>
    <name evidence="2" type="ORF">SAMN05444141_10789</name>
</gene>
<organism evidence="2 3">
    <name type="scientific">Pseudovibrio denitrificans</name>
    <dbReference type="NCBI Taxonomy" id="258256"/>
    <lineage>
        <taxon>Bacteria</taxon>
        <taxon>Pseudomonadati</taxon>
        <taxon>Pseudomonadota</taxon>
        <taxon>Alphaproteobacteria</taxon>
        <taxon>Hyphomicrobiales</taxon>
        <taxon>Stappiaceae</taxon>
        <taxon>Pseudovibrio</taxon>
    </lineage>
</organism>
<reference evidence="3" key="1">
    <citation type="submission" date="2016-10" db="EMBL/GenBank/DDBJ databases">
        <authorList>
            <person name="Varghese N."/>
            <person name="Submissions S."/>
        </authorList>
    </citation>
    <scope>NUCLEOTIDE SEQUENCE [LARGE SCALE GENOMIC DNA]</scope>
    <source>
        <strain evidence="3">DSM 17465</strain>
    </source>
</reference>
<sequence>MLKFDHITVIAPTLRDGVEHVEDCLGLQVPFGVCHDYMGTHNHRLQLGGTLYLEVVALDPTSTAPNRARWFGLDEQKTIKAEWDAGRRLRGWVAGVESIDPVLTKHPNIFGEHVPLPQGDPEFAFSIAKDGSLPLEGAAPSLIDRYGVPENPSDIPDLGARLETFTLEHPEPETIRAFYRDLAINFPIEVIYGPKIKYTAKIRTPKGLRELT</sequence>
<evidence type="ECO:0000313" key="2">
    <source>
        <dbReference type="EMBL" id="SFU05071.1"/>
    </source>
</evidence>
<keyword evidence="3" id="KW-1185">Reference proteome</keyword>
<evidence type="ECO:0000313" key="3">
    <source>
        <dbReference type="Proteomes" id="UP000183371"/>
    </source>
</evidence>
<dbReference type="RefSeq" id="WP_054783998.1">
    <property type="nucleotide sequence ID" value="NZ_FPBD01000007.1"/>
</dbReference>
<dbReference type="EMBL" id="FPBD01000007">
    <property type="protein sequence ID" value="SFU05071.1"/>
    <property type="molecule type" value="Genomic_DNA"/>
</dbReference>
<dbReference type="AlphaFoldDB" id="A0A1I7D0F5"/>
<evidence type="ECO:0000259" key="1">
    <source>
        <dbReference type="Pfam" id="PF13468"/>
    </source>
</evidence>
<feature type="domain" description="Glyoxalase-like" evidence="1">
    <location>
        <begin position="4"/>
        <end position="182"/>
    </location>
</feature>